<keyword evidence="7 11" id="KW-0547">Nucleotide-binding</keyword>
<dbReference type="Pfam" id="PF01583">
    <property type="entry name" value="APS_kinase"/>
    <property type="match status" value="2"/>
</dbReference>
<evidence type="ECO:0000256" key="9">
    <source>
        <dbReference type="ARBA" id="ARBA00022840"/>
    </source>
</evidence>
<comment type="caution">
    <text evidence="13">The sequence shown here is derived from an EMBL/GenBank/DDBJ whole genome shotgun (WGS) entry which is preliminary data.</text>
</comment>
<evidence type="ECO:0000256" key="4">
    <source>
        <dbReference type="ARBA" id="ARBA00012121"/>
    </source>
</evidence>
<keyword evidence="9 11" id="KW-0067">ATP-binding</keyword>
<sequence>MATLHPHSNITWHPSLTRTERSTLRSQTGLTLWFTGLSASGKSTIATALEQHLLHLGLSAYRLDGDNVRFGLNRDLGFSEKDRNENIRRIGEVAKLFADASTIALTSFISPYISDRKIARDLHADVGTSNGSSSPLPFTLHLQLSFLTKLHIDEPIPFIEVFVDIPVEVAEKRDPKGLYKKARAGEIPNFTGISAPYEAPVNAEITVHTDKSSVEECVQQIMKYLVEKKLLPESIKA</sequence>
<dbReference type="NCBIfam" id="TIGR00455">
    <property type="entry name" value="apsK"/>
    <property type="match status" value="1"/>
</dbReference>
<evidence type="ECO:0000259" key="12">
    <source>
        <dbReference type="Pfam" id="PF01583"/>
    </source>
</evidence>
<dbReference type="EC" id="2.7.1.25" evidence="4 11"/>
<dbReference type="GO" id="GO:0019344">
    <property type="term" value="P:cysteine biosynthetic process"/>
    <property type="evidence" value="ECO:0007669"/>
    <property type="project" value="UniProtKB-KW"/>
</dbReference>
<accession>A0A8H8R473</accession>
<evidence type="ECO:0000256" key="6">
    <source>
        <dbReference type="ARBA" id="ARBA00022679"/>
    </source>
</evidence>
<reference evidence="13 14" key="1">
    <citation type="submission" date="2018-05" db="EMBL/GenBank/DDBJ databases">
        <title>Genome sequencing and assembly of the regulated plant pathogen Lachnellula willkommii and related sister species for the development of diagnostic species identification markers.</title>
        <authorList>
            <person name="Giroux E."/>
            <person name="Bilodeau G."/>
        </authorList>
    </citation>
    <scope>NUCLEOTIDE SEQUENCE [LARGE SCALE GENOMIC DNA]</scope>
    <source>
        <strain evidence="13 14">CBS 185.66</strain>
    </source>
</reference>
<dbReference type="OrthoDB" id="506431at2759"/>
<dbReference type="InterPro" id="IPR027417">
    <property type="entry name" value="P-loop_NTPase"/>
</dbReference>
<comment type="function">
    <text evidence="11">Catalyzes the synthesis of activated sulfate.</text>
</comment>
<keyword evidence="6 11" id="KW-0808">Transferase</keyword>
<dbReference type="GO" id="GO:0005524">
    <property type="term" value="F:ATP binding"/>
    <property type="evidence" value="ECO:0007669"/>
    <property type="project" value="UniProtKB-KW"/>
</dbReference>
<evidence type="ECO:0000313" key="14">
    <source>
        <dbReference type="Proteomes" id="UP000431533"/>
    </source>
</evidence>
<dbReference type="GeneID" id="41982977"/>
<feature type="domain" description="APS kinase" evidence="12">
    <location>
        <begin position="29"/>
        <end position="125"/>
    </location>
</feature>
<evidence type="ECO:0000256" key="11">
    <source>
        <dbReference type="RuleBase" id="RU004347"/>
    </source>
</evidence>
<keyword evidence="10" id="KW-0198">Cysteine biosynthesis</keyword>
<evidence type="ECO:0000256" key="3">
    <source>
        <dbReference type="ARBA" id="ARBA00007008"/>
    </source>
</evidence>
<dbReference type="InterPro" id="IPR059117">
    <property type="entry name" value="APS_kinase_dom"/>
</dbReference>
<comment type="similarity">
    <text evidence="3 11">Belongs to the APS kinase family.</text>
</comment>
<dbReference type="FunFam" id="3.40.50.300:FF:000212">
    <property type="entry name" value="Adenylyl-sulfate kinase"/>
    <property type="match status" value="1"/>
</dbReference>
<evidence type="ECO:0000256" key="1">
    <source>
        <dbReference type="ARBA" id="ARBA00001823"/>
    </source>
</evidence>
<evidence type="ECO:0000313" key="13">
    <source>
        <dbReference type="EMBL" id="TVY28128.1"/>
    </source>
</evidence>
<organism evidence="13 14">
    <name type="scientific">Lachnellula hyalina</name>
    <dbReference type="NCBI Taxonomy" id="1316788"/>
    <lineage>
        <taxon>Eukaryota</taxon>
        <taxon>Fungi</taxon>
        <taxon>Dikarya</taxon>
        <taxon>Ascomycota</taxon>
        <taxon>Pezizomycotina</taxon>
        <taxon>Leotiomycetes</taxon>
        <taxon>Helotiales</taxon>
        <taxon>Lachnaceae</taxon>
        <taxon>Lachnellula</taxon>
    </lineage>
</organism>
<dbReference type="GO" id="GO:0000103">
    <property type="term" value="P:sulfate assimilation"/>
    <property type="evidence" value="ECO:0007669"/>
    <property type="project" value="InterPro"/>
</dbReference>
<name>A0A8H8R473_9HELO</name>
<comment type="pathway">
    <text evidence="2 11">Sulfur metabolism; hydrogen sulfide biosynthesis; sulfite from sulfate: step 2/3.</text>
</comment>
<evidence type="ECO:0000256" key="8">
    <source>
        <dbReference type="ARBA" id="ARBA00022777"/>
    </source>
</evidence>
<dbReference type="RefSeq" id="XP_031006916.1">
    <property type="nucleotide sequence ID" value="XM_031147753.1"/>
</dbReference>
<keyword evidence="8 11" id="KW-0418">Kinase</keyword>
<dbReference type="HAMAP" id="MF_00065">
    <property type="entry name" value="Adenylyl_sulf_kinase"/>
    <property type="match status" value="1"/>
</dbReference>
<dbReference type="InterPro" id="IPR002891">
    <property type="entry name" value="APS"/>
</dbReference>
<keyword evidence="14" id="KW-1185">Reference proteome</keyword>
<protein>
    <recommendedName>
        <fullName evidence="5 11">Adenylyl-sulfate kinase</fullName>
        <ecNumber evidence="4 11">2.7.1.25</ecNumber>
    </recommendedName>
</protein>
<dbReference type="SUPFAM" id="SSF52540">
    <property type="entry name" value="P-loop containing nucleoside triphosphate hydrolases"/>
    <property type="match status" value="1"/>
</dbReference>
<dbReference type="Proteomes" id="UP000431533">
    <property type="component" value="Unassembled WGS sequence"/>
</dbReference>
<keyword evidence="10" id="KW-0028">Amino-acid biosynthesis</keyword>
<dbReference type="PANTHER" id="PTHR11055">
    <property type="entry name" value="BIFUNCTIONAL 3'-PHOSPHOADENOSINE 5'-PHOSPHOSULFATE SYNTHASE"/>
    <property type="match status" value="1"/>
</dbReference>
<proteinExistence type="inferred from homology"/>
<dbReference type="CDD" id="cd02027">
    <property type="entry name" value="APSK"/>
    <property type="match status" value="1"/>
</dbReference>
<gene>
    <name evidence="13" type="primary">MET14</name>
    <name evidence="13" type="ORF">LHYA1_G002779</name>
</gene>
<comment type="catalytic activity">
    <reaction evidence="1 11">
        <text>adenosine 5'-phosphosulfate + ATP = 3'-phosphoadenylyl sulfate + ADP + H(+)</text>
        <dbReference type="Rhea" id="RHEA:24152"/>
        <dbReference type="ChEBI" id="CHEBI:15378"/>
        <dbReference type="ChEBI" id="CHEBI:30616"/>
        <dbReference type="ChEBI" id="CHEBI:58243"/>
        <dbReference type="ChEBI" id="CHEBI:58339"/>
        <dbReference type="ChEBI" id="CHEBI:456216"/>
        <dbReference type="EC" id="2.7.1.25"/>
    </reaction>
</comment>
<dbReference type="GO" id="GO:0004020">
    <property type="term" value="F:adenylylsulfate kinase activity"/>
    <property type="evidence" value="ECO:0007669"/>
    <property type="project" value="UniProtKB-EC"/>
</dbReference>
<evidence type="ECO:0000256" key="5">
    <source>
        <dbReference type="ARBA" id="ARBA00018163"/>
    </source>
</evidence>
<dbReference type="GO" id="GO:0070814">
    <property type="term" value="P:hydrogen sulfide biosynthetic process"/>
    <property type="evidence" value="ECO:0007669"/>
    <property type="project" value="UniProtKB-UniPathway"/>
</dbReference>
<dbReference type="UniPathway" id="UPA00140">
    <property type="reaction ID" value="UER00205"/>
</dbReference>
<feature type="domain" description="APS kinase" evidence="12">
    <location>
        <begin position="153"/>
        <end position="207"/>
    </location>
</feature>
<evidence type="ECO:0000256" key="7">
    <source>
        <dbReference type="ARBA" id="ARBA00022741"/>
    </source>
</evidence>
<dbReference type="AlphaFoldDB" id="A0A8H8R473"/>
<dbReference type="Gene3D" id="3.40.50.300">
    <property type="entry name" value="P-loop containing nucleotide triphosphate hydrolases"/>
    <property type="match status" value="1"/>
</dbReference>
<dbReference type="EMBL" id="QGMH01000036">
    <property type="protein sequence ID" value="TVY28128.1"/>
    <property type="molecule type" value="Genomic_DNA"/>
</dbReference>
<evidence type="ECO:0000256" key="2">
    <source>
        <dbReference type="ARBA" id="ARBA00004806"/>
    </source>
</evidence>
<dbReference type="PANTHER" id="PTHR11055:SF1">
    <property type="entry name" value="PAPS SYNTHETASE, ISOFORM D"/>
    <property type="match status" value="1"/>
</dbReference>
<evidence type="ECO:0000256" key="10">
    <source>
        <dbReference type="ARBA" id="ARBA00023192"/>
    </source>
</evidence>